<feature type="signal peptide" evidence="2">
    <location>
        <begin position="1"/>
        <end position="22"/>
    </location>
</feature>
<dbReference type="Proteomes" id="UP000003163">
    <property type="component" value="Unassembled WGS sequence"/>
</dbReference>
<keyword evidence="1" id="KW-1133">Transmembrane helix</keyword>
<evidence type="ECO:0000313" key="3">
    <source>
        <dbReference type="EMBL" id="EJW02839.1"/>
    </source>
</evidence>
<evidence type="ECO:0000256" key="1">
    <source>
        <dbReference type="SAM" id="Phobius"/>
    </source>
</evidence>
<dbReference type="VEuPathDB" id="MicrosporidiaDB:EDEG_02780"/>
<protein>
    <recommendedName>
        <fullName evidence="5">GOLD domain-containing protein</fullName>
    </recommendedName>
</protein>
<feature type="transmembrane region" description="Helical" evidence="1">
    <location>
        <begin position="188"/>
        <end position="210"/>
    </location>
</feature>
<dbReference type="HOGENOM" id="CLU_1399319_0_0_1"/>
<keyword evidence="2" id="KW-0732">Signal</keyword>
<sequence length="226" mass="26195">MFLSLFLQIVGIASIIVPYRDGIDFQPIRKLHKSTVVLFEAKWIVYSTKGIGSIKELEKVDWLTTIDIFGSPNSSWDKIHKDGTLASERVESGPKNNALFTATYSGLYLFQFGLKKEDHVVLPPNLALEINIYVGRQSDPRIVSQADTQLRDIYNKVYALNELNRNIEEIIKEGGAKDVEYKRNISKMMYVEVLFILFKLFVFYCMFFYFNRRLCQFYTSKKIAVN</sequence>
<dbReference type="OMA" id="MHRFALM"/>
<feature type="chain" id="PRO_5003822837" description="GOLD domain-containing protein" evidence="2">
    <location>
        <begin position="23"/>
        <end position="226"/>
    </location>
</feature>
<keyword evidence="4" id="KW-1185">Reference proteome</keyword>
<name>J9D5L8_EDHAE</name>
<organism evidence="3 4">
    <name type="scientific">Edhazardia aedis (strain USNM 41457)</name>
    <name type="common">Microsporidian parasite</name>
    <dbReference type="NCBI Taxonomy" id="1003232"/>
    <lineage>
        <taxon>Eukaryota</taxon>
        <taxon>Fungi</taxon>
        <taxon>Fungi incertae sedis</taxon>
        <taxon>Microsporidia</taxon>
        <taxon>Edhazardia</taxon>
    </lineage>
</organism>
<dbReference type="InParanoid" id="J9D5L8"/>
<dbReference type="EMBL" id="AFBI03000054">
    <property type="protein sequence ID" value="EJW02839.1"/>
    <property type="molecule type" value="Genomic_DNA"/>
</dbReference>
<dbReference type="AlphaFoldDB" id="J9D5L8"/>
<evidence type="ECO:0008006" key="5">
    <source>
        <dbReference type="Google" id="ProtNLM"/>
    </source>
</evidence>
<keyword evidence="1" id="KW-0472">Membrane</keyword>
<proteinExistence type="predicted"/>
<dbReference type="OrthoDB" id="2193035at2759"/>
<gene>
    <name evidence="3" type="ORF">EDEG_02780</name>
</gene>
<reference evidence="4" key="2">
    <citation type="submission" date="2015-07" db="EMBL/GenBank/DDBJ databases">
        <title>Contrasting host-pathogen interactions and genome evolution in two generalist and specialist microsporidian pathogens of mosquitoes.</title>
        <authorList>
            <consortium name="The Broad Institute Genomics Platform"/>
            <consortium name="The Broad Institute Genome Sequencing Center for Infectious Disease"/>
            <person name="Cuomo C.A."/>
            <person name="Sanscrainte N.D."/>
            <person name="Goldberg J.M."/>
            <person name="Heiman D."/>
            <person name="Young S."/>
            <person name="Zeng Q."/>
            <person name="Becnel J.J."/>
            <person name="Birren B.W."/>
        </authorList>
    </citation>
    <scope>NUCLEOTIDE SEQUENCE [LARGE SCALE GENOMIC DNA]</scope>
    <source>
        <strain evidence="4">USNM 41457</strain>
    </source>
</reference>
<accession>J9D5L8</accession>
<keyword evidence="1" id="KW-0812">Transmembrane</keyword>
<comment type="caution">
    <text evidence="3">The sequence shown here is derived from an EMBL/GenBank/DDBJ whole genome shotgun (WGS) entry which is preliminary data.</text>
</comment>
<evidence type="ECO:0000313" key="4">
    <source>
        <dbReference type="Proteomes" id="UP000003163"/>
    </source>
</evidence>
<evidence type="ECO:0000256" key="2">
    <source>
        <dbReference type="SAM" id="SignalP"/>
    </source>
</evidence>
<reference evidence="3 4" key="1">
    <citation type="submission" date="2011-08" db="EMBL/GenBank/DDBJ databases">
        <authorList>
            <person name="Liu Z.J."/>
            <person name="Shi F.L."/>
            <person name="Lu J.Q."/>
            <person name="Li M."/>
            <person name="Wang Z.L."/>
        </authorList>
    </citation>
    <scope>NUCLEOTIDE SEQUENCE [LARGE SCALE GENOMIC DNA]</scope>
    <source>
        <strain evidence="3 4">USNM 41457</strain>
    </source>
</reference>